<protein>
    <recommendedName>
        <fullName evidence="7">Carbonic anhydrase</fullName>
    </recommendedName>
</protein>
<dbReference type="STRING" id="1442371.A0A0D2L545"/>
<comment type="similarity">
    <text evidence="1">Belongs to the beta-class carbonic anhydrase family.</text>
</comment>
<dbReference type="OrthoDB" id="10248475at2759"/>
<reference evidence="5 6" key="1">
    <citation type="submission" date="2015-01" db="EMBL/GenBank/DDBJ databases">
        <title>The Genome Sequence of Fonsecaea multimorphosa CBS 102226.</title>
        <authorList>
            <consortium name="The Broad Institute Genomics Platform"/>
            <person name="Cuomo C."/>
            <person name="de Hoog S."/>
            <person name="Gorbushina A."/>
            <person name="Stielow B."/>
            <person name="Teixiera M."/>
            <person name="Abouelleil A."/>
            <person name="Chapman S.B."/>
            <person name="Priest M."/>
            <person name="Young S.K."/>
            <person name="Wortman J."/>
            <person name="Nusbaum C."/>
            <person name="Birren B."/>
        </authorList>
    </citation>
    <scope>NUCLEOTIDE SEQUENCE [LARGE SCALE GENOMIC DNA]</scope>
    <source>
        <strain evidence="5 6">CBS 102226</strain>
    </source>
</reference>
<proteinExistence type="inferred from homology"/>
<gene>
    <name evidence="5" type="ORF">Z520_00902</name>
</gene>
<evidence type="ECO:0000256" key="3">
    <source>
        <dbReference type="ARBA" id="ARBA00022833"/>
    </source>
</evidence>
<evidence type="ECO:0008006" key="7">
    <source>
        <dbReference type="Google" id="ProtNLM"/>
    </source>
</evidence>
<dbReference type="RefSeq" id="XP_016638331.1">
    <property type="nucleotide sequence ID" value="XM_016771421.1"/>
</dbReference>
<dbReference type="Proteomes" id="UP000053411">
    <property type="component" value="Unassembled WGS sequence"/>
</dbReference>
<dbReference type="PANTHER" id="PTHR43175">
    <property type="entry name" value="CARBONIC ANHYDRASE"/>
    <property type="match status" value="1"/>
</dbReference>
<keyword evidence="6" id="KW-1185">Reference proteome</keyword>
<evidence type="ECO:0000313" key="6">
    <source>
        <dbReference type="Proteomes" id="UP000053411"/>
    </source>
</evidence>
<comment type="cofactor">
    <cofactor evidence="4">
        <name>Zn(2+)</name>
        <dbReference type="ChEBI" id="CHEBI:29105"/>
    </cofactor>
    <text evidence="4">Binds 1 zinc ion per subunit.</text>
</comment>
<dbReference type="PANTHER" id="PTHR43175:SF3">
    <property type="entry name" value="CARBON DISULFIDE HYDROLASE"/>
    <property type="match status" value="1"/>
</dbReference>
<dbReference type="AlphaFoldDB" id="A0A0D2L545"/>
<dbReference type="SUPFAM" id="SSF53056">
    <property type="entry name" value="beta-carbonic anhydrase, cab"/>
    <property type="match status" value="1"/>
</dbReference>
<dbReference type="EMBL" id="KN848062">
    <property type="protein sequence ID" value="KIY04209.1"/>
    <property type="molecule type" value="Genomic_DNA"/>
</dbReference>
<dbReference type="Gene3D" id="3.40.1050.10">
    <property type="entry name" value="Carbonic anhydrase"/>
    <property type="match status" value="1"/>
</dbReference>
<feature type="binding site" evidence="4">
    <location>
        <position position="80"/>
    </location>
    <ligand>
        <name>Zn(2+)</name>
        <dbReference type="ChEBI" id="CHEBI:29105"/>
    </ligand>
</feature>
<feature type="binding site" evidence="4">
    <location>
        <position position="77"/>
    </location>
    <ligand>
        <name>Zn(2+)</name>
        <dbReference type="ChEBI" id="CHEBI:29105"/>
    </ligand>
</feature>
<evidence type="ECO:0000256" key="4">
    <source>
        <dbReference type="PIRSR" id="PIRSR601765-1"/>
    </source>
</evidence>
<keyword evidence="3 4" id="KW-0862">Zinc</keyword>
<name>A0A0D2L545_9EURO</name>
<dbReference type="GO" id="GO:0004089">
    <property type="term" value="F:carbonate dehydratase activity"/>
    <property type="evidence" value="ECO:0007669"/>
    <property type="project" value="InterPro"/>
</dbReference>
<dbReference type="InterPro" id="IPR036874">
    <property type="entry name" value="Carbonic_anhydrase_sf"/>
</dbReference>
<dbReference type="InterPro" id="IPR001765">
    <property type="entry name" value="Carbonic_anhydrase"/>
</dbReference>
<evidence type="ECO:0000256" key="1">
    <source>
        <dbReference type="ARBA" id="ARBA00006217"/>
    </source>
</evidence>
<dbReference type="GeneID" id="27706648"/>
<dbReference type="GO" id="GO:0008270">
    <property type="term" value="F:zinc ion binding"/>
    <property type="evidence" value="ECO:0007669"/>
    <property type="project" value="InterPro"/>
</dbReference>
<accession>A0A0D2L545</accession>
<organism evidence="5 6">
    <name type="scientific">Fonsecaea multimorphosa CBS 102226</name>
    <dbReference type="NCBI Taxonomy" id="1442371"/>
    <lineage>
        <taxon>Eukaryota</taxon>
        <taxon>Fungi</taxon>
        <taxon>Dikarya</taxon>
        <taxon>Ascomycota</taxon>
        <taxon>Pezizomycotina</taxon>
        <taxon>Eurotiomycetes</taxon>
        <taxon>Chaetothyriomycetidae</taxon>
        <taxon>Chaetothyriales</taxon>
        <taxon>Herpotrichiellaceae</taxon>
        <taxon>Fonsecaea</taxon>
    </lineage>
</organism>
<evidence type="ECO:0000313" key="5">
    <source>
        <dbReference type="EMBL" id="KIY04209.1"/>
    </source>
</evidence>
<evidence type="ECO:0000256" key="2">
    <source>
        <dbReference type="ARBA" id="ARBA00022723"/>
    </source>
</evidence>
<keyword evidence="2 4" id="KW-0479">Metal-binding</keyword>
<sequence>MPYPTIAELVERSKETKKTHTPLLSSAERRAKGIKMSGTLVKVICHRNGGGRARHAIKDIAVLDIIVGLDEIAVIHHTDCGASRYTDDSMRKQIKERAGPGCDKLVDELDPAAIGDLEGSIREDLAELRQSPLIRKELSENAQGFIFDVFTGELTRVE</sequence>
<dbReference type="VEuPathDB" id="FungiDB:Z520_00902"/>